<dbReference type="InterPro" id="IPR050357">
    <property type="entry name" value="Arrestin_domain-protein"/>
</dbReference>
<dbReference type="Proteomes" id="UP001210925">
    <property type="component" value="Unassembled WGS sequence"/>
</dbReference>
<dbReference type="GO" id="GO:0030674">
    <property type="term" value="F:protein-macromolecule adaptor activity"/>
    <property type="evidence" value="ECO:0007669"/>
    <property type="project" value="TreeGrafter"/>
</dbReference>
<accession>A0AAD5Y2J1</accession>
<dbReference type="Gene3D" id="2.60.40.640">
    <property type="match status" value="1"/>
</dbReference>
<proteinExistence type="predicted"/>
<feature type="domain" description="Arrestin-like N-terminal" evidence="1">
    <location>
        <begin position="85"/>
        <end position="125"/>
    </location>
</feature>
<dbReference type="PANTHER" id="PTHR11188">
    <property type="entry name" value="ARRESTIN DOMAIN CONTAINING PROTEIN"/>
    <property type="match status" value="1"/>
</dbReference>
<dbReference type="PANTHER" id="PTHR11188:SF17">
    <property type="entry name" value="FI21816P1"/>
    <property type="match status" value="1"/>
</dbReference>
<dbReference type="AlphaFoldDB" id="A0AAD5Y2J1"/>
<comment type="caution">
    <text evidence="2">The sequence shown here is derived from an EMBL/GenBank/DDBJ whole genome shotgun (WGS) entry which is preliminary data.</text>
</comment>
<dbReference type="GO" id="GO:0005886">
    <property type="term" value="C:plasma membrane"/>
    <property type="evidence" value="ECO:0007669"/>
    <property type="project" value="TreeGrafter"/>
</dbReference>
<evidence type="ECO:0000313" key="2">
    <source>
        <dbReference type="EMBL" id="KAJ3256115.1"/>
    </source>
</evidence>
<dbReference type="Pfam" id="PF00339">
    <property type="entry name" value="Arrestin_N"/>
    <property type="match status" value="1"/>
</dbReference>
<dbReference type="InterPro" id="IPR011021">
    <property type="entry name" value="Arrestin-like_N"/>
</dbReference>
<evidence type="ECO:0000313" key="3">
    <source>
        <dbReference type="Proteomes" id="UP001210925"/>
    </source>
</evidence>
<protein>
    <recommendedName>
        <fullName evidence="1">Arrestin-like N-terminal domain-containing protein</fullName>
    </recommendedName>
</protein>
<gene>
    <name evidence="2" type="ORF">HK103_005684</name>
</gene>
<evidence type="ECO:0000259" key="1">
    <source>
        <dbReference type="Pfam" id="PF00339"/>
    </source>
</evidence>
<dbReference type="GO" id="GO:0005829">
    <property type="term" value="C:cytosol"/>
    <property type="evidence" value="ECO:0007669"/>
    <property type="project" value="TreeGrafter"/>
</dbReference>
<keyword evidence="3" id="KW-1185">Reference proteome</keyword>
<dbReference type="InterPro" id="IPR014752">
    <property type="entry name" value="Arrestin-like_C"/>
</dbReference>
<reference evidence="2" key="1">
    <citation type="submission" date="2020-05" db="EMBL/GenBank/DDBJ databases">
        <title>Phylogenomic resolution of chytrid fungi.</title>
        <authorList>
            <person name="Stajich J.E."/>
            <person name="Amses K."/>
            <person name="Simmons R."/>
            <person name="Seto K."/>
            <person name="Myers J."/>
            <person name="Bonds A."/>
            <person name="Quandt C.A."/>
            <person name="Barry K."/>
            <person name="Liu P."/>
            <person name="Grigoriev I."/>
            <person name="Longcore J.E."/>
            <person name="James T.Y."/>
        </authorList>
    </citation>
    <scope>NUCLEOTIDE SEQUENCE</scope>
    <source>
        <strain evidence="2">PLAUS21</strain>
    </source>
</reference>
<name>A0AAD5Y2J1_9FUNG</name>
<dbReference type="EMBL" id="JADGKB010000055">
    <property type="protein sequence ID" value="KAJ3256115.1"/>
    <property type="molecule type" value="Genomic_DNA"/>
</dbReference>
<dbReference type="GO" id="GO:0031625">
    <property type="term" value="F:ubiquitin protein ligase binding"/>
    <property type="evidence" value="ECO:0007669"/>
    <property type="project" value="TreeGrafter"/>
</dbReference>
<organism evidence="2 3">
    <name type="scientific">Boothiomyces macroporosus</name>
    <dbReference type="NCBI Taxonomy" id="261099"/>
    <lineage>
        <taxon>Eukaryota</taxon>
        <taxon>Fungi</taxon>
        <taxon>Fungi incertae sedis</taxon>
        <taxon>Chytridiomycota</taxon>
        <taxon>Chytridiomycota incertae sedis</taxon>
        <taxon>Chytridiomycetes</taxon>
        <taxon>Rhizophydiales</taxon>
        <taxon>Terramycetaceae</taxon>
        <taxon>Boothiomyces</taxon>
    </lineage>
</organism>
<sequence>MFEKNEKSVYDFDIVLQDDVVQIPLSNATESHKFSGKLVLDTKELQDVESIQFRFVGAIVCKHGKGESIWVGMDKMFDKVVTLFENERIPAGSYEFPFQLSLPNGSPPTIDTKKLRIQYMLVAVLGFQNGCCGIPVLQKDPIRVRKEVFVCNTDLDILYEQSVVGIEDVNLTAVESKQRYIYWSPDSDFLVKMDPIQYIDADWNFMVQIDSKSTLELIEWKIIQHETFFYQVEETGARTQVNKERAEEIVLNEGDICDFGVAKILDNELFYNISTAPAKITHSLELHVHTSKGSDGDQSVFTAVFPIQAVIGDINLQFDTQSSESTLRKRF</sequence>
<dbReference type="GO" id="GO:0070086">
    <property type="term" value="P:ubiquitin-dependent endocytosis"/>
    <property type="evidence" value="ECO:0007669"/>
    <property type="project" value="TreeGrafter"/>
</dbReference>